<organism evidence="4 5">
    <name type="scientific">Hujiaoplasma nucleasis</name>
    <dbReference type="NCBI Taxonomy" id="2725268"/>
    <lineage>
        <taxon>Bacteria</taxon>
        <taxon>Bacillati</taxon>
        <taxon>Mycoplasmatota</taxon>
        <taxon>Mollicutes</taxon>
        <taxon>Candidatus Izemoplasmatales</taxon>
        <taxon>Hujiaoplasmataceae</taxon>
        <taxon>Hujiaoplasma</taxon>
    </lineage>
</organism>
<evidence type="ECO:0000313" key="4">
    <source>
        <dbReference type="EMBL" id="QLY40540.1"/>
    </source>
</evidence>
<keyword evidence="5" id="KW-1185">Reference proteome</keyword>
<gene>
    <name evidence="4" type="ORF">HF295_06625</name>
</gene>
<keyword evidence="2" id="KW-0963">Cytoplasm</keyword>
<reference evidence="4 5" key="1">
    <citation type="submission" date="2020-04" db="EMBL/GenBank/DDBJ databases">
        <authorList>
            <person name="Zheng R.K."/>
            <person name="Sun C.M."/>
        </authorList>
    </citation>
    <scope>NUCLEOTIDE SEQUENCE [LARGE SCALE GENOMIC DNA]</scope>
    <source>
        <strain evidence="5">zrk29</strain>
    </source>
</reference>
<keyword evidence="4" id="KW-0456">Lyase</keyword>
<dbReference type="AlphaFoldDB" id="A0A7L6N2Q2"/>
<evidence type="ECO:0000256" key="1">
    <source>
        <dbReference type="ARBA" id="ARBA00004496"/>
    </source>
</evidence>
<accession>A0A7L6N2Q2</accession>
<keyword evidence="3" id="KW-0597">Phosphoprotein</keyword>
<protein>
    <submittedName>
        <fullName evidence="4">Citrate lyase acyl carrier protein</fullName>
    </submittedName>
</protein>
<evidence type="ECO:0000313" key="5">
    <source>
        <dbReference type="Proteomes" id="UP000512167"/>
    </source>
</evidence>
<dbReference type="EMBL" id="CP051151">
    <property type="protein sequence ID" value="QLY40540.1"/>
    <property type="molecule type" value="Genomic_DNA"/>
</dbReference>
<sequence>MIYQAGSKESNDCLVTIKKSDKTKIHIDSIVGHLFYDQILKTVEDTLREEKVENIEVTIEDLGALDYTIRARLIVAIRRMRKDV</sequence>
<dbReference type="GO" id="GO:0016829">
    <property type="term" value="F:lyase activity"/>
    <property type="evidence" value="ECO:0007669"/>
    <property type="project" value="UniProtKB-KW"/>
</dbReference>
<evidence type="ECO:0000256" key="3">
    <source>
        <dbReference type="ARBA" id="ARBA00022553"/>
    </source>
</evidence>
<name>A0A7L6N2Q2_9MOLU</name>
<dbReference type="NCBIfam" id="NF009726">
    <property type="entry name" value="PRK13253.1"/>
    <property type="match status" value="1"/>
</dbReference>
<evidence type="ECO:0000256" key="2">
    <source>
        <dbReference type="ARBA" id="ARBA00022490"/>
    </source>
</evidence>
<dbReference type="Proteomes" id="UP000512167">
    <property type="component" value="Chromosome"/>
</dbReference>
<proteinExistence type="predicted"/>
<dbReference type="Pfam" id="PF06857">
    <property type="entry name" value="ACP"/>
    <property type="match status" value="1"/>
</dbReference>
<dbReference type="GO" id="GO:0005737">
    <property type="term" value="C:cytoplasm"/>
    <property type="evidence" value="ECO:0007669"/>
    <property type="project" value="UniProtKB-SubCell"/>
</dbReference>
<dbReference type="RefSeq" id="WP_312031383.1">
    <property type="nucleotide sequence ID" value="NZ_CP051151.1"/>
</dbReference>
<dbReference type="InterPro" id="IPR023439">
    <property type="entry name" value="Mal_deCO2ase/Cit_lyase_ACP"/>
</dbReference>
<dbReference type="KEGG" id="tbk:HF295_06625"/>
<comment type="subcellular location">
    <subcellularLocation>
        <location evidence="1">Cytoplasm</location>
    </subcellularLocation>
</comment>